<gene>
    <name evidence="1" type="ORF">H5410_041986</name>
</gene>
<organism evidence="1 2">
    <name type="scientific">Solanum commersonii</name>
    <name type="common">Commerson's wild potato</name>
    <name type="synonym">Commerson's nightshade</name>
    <dbReference type="NCBI Taxonomy" id="4109"/>
    <lineage>
        <taxon>Eukaryota</taxon>
        <taxon>Viridiplantae</taxon>
        <taxon>Streptophyta</taxon>
        <taxon>Embryophyta</taxon>
        <taxon>Tracheophyta</taxon>
        <taxon>Spermatophyta</taxon>
        <taxon>Magnoliopsida</taxon>
        <taxon>eudicotyledons</taxon>
        <taxon>Gunneridae</taxon>
        <taxon>Pentapetalae</taxon>
        <taxon>asterids</taxon>
        <taxon>lamiids</taxon>
        <taxon>Solanales</taxon>
        <taxon>Solanaceae</taxon>
        <taxon>Solanoideae</taxon>
        <taxon>Solaneae</taxon>
        <taxon>Solanum</taxon>
    </lineage>
</organism>
<sequence>MNGYDLPFQGYQGKSPYYARPSYHEKHPLMHVQATQERVLLLNPSYHEVVWPHQVKLSCKHSIMLVQATLEGYNCSI</sequence>
<evidence type="ECO:0000313" key="1">
    <source>
        <dbReference type="EMBL" id="KAG5591472.1"/>
    </source>
</evidence>
<dbReference type="AlphaFoldDB" id="A0A9J5XW93"/>
<proteinExistence type="predicted"/>
<dbReference type="Proteomes" id="UP000824120">
    <property type="component" value="Chromosome 8"/>
</dbReference>
<reference evidence="1 2" key="1">
    <citation type="submission" date="2020-09" db="EMBL/GenBank/DDBJ databases">
        <title>De no assembly of potato wild relative species, Solanum commersonii.</title>
        <authorList>
            <person name="Cho K."/>
        </authorList>
    </citation>
    <scope>NUCLEOTIDE SEQUENCE [LARGE SCALE GENOMIC DNA]</scope>
    <source>
        <strain evidence="1">LZ3.2</strain>
        <tissue evidence="1">Leaf</tissue>
    </source>
</reference>
<protein>
    <submittedName>
        <fullName evidence="1">Uncharacterized protein</fullName>
    </submittedName>
</protein>
<name>A0A9J5XW93_SOLCO</name>
<dbReference type="EMBL" id="JACXVP010000008">
    <property type="protein sequence ID" value="KAG5591472.1"/>
    <property type="molecule type" value="Genomic_DNA"/>
</dbReference>
<evidence type="ECO:0000313" key="2">
    <source>
        <dbReference type="Proteomes" id="UP000824120"/>
    </source>
</evidence>
<accession>A0A9J5XW93</accession>
<comment type="caution">
    <text evidence="1">The sequence shown here is derived from an EMBL/GenBank/DDBJ whole genome shotgun (WGS) entry which is preliminary data.</text>
</comment>
<keyword evidence="2" id="KW-1185">Reference proteome</keyword>